<dbReference type="GO" id="GO:0032259">
    <property type="term" value="P:methylation"/>
    <property type="evidence" value="ECO:0007669"/>
    <property type="project" value="UniProtKB-KW"/>
</dbReference>
<keyword evidence="2" id="KW-0489">Methyltransferase</keyword>
<accession>A0A2N5GID6</accession>
<reference evidence="2 4" key="1">
    <citation type="submission" date="2017-11" db="EMBL/GenBank/DDBJ databases">
        <title>Comparitive Functional Genomics of Dry Heat Resistant strains isolated from the Viking Spacecraft.</title>
        <authorList>
            <person name="Seuylemezian A."/>
            <person name="Cooper K."/>
            <person name="Vaishampayan P."/>
        </authorList>
    </citation>
    <scope>NUCLEOTIDE SEQUENCE [LARGE SCALE GENOMIC DNA]</scope>
    <source>
        <strain evidence="2 4">M4.6</strain>
    </source>
</reference>
<dbReference type="Gene3D" id="3.40.50.150">
    <property type="entry name" value="Vaccinia Virus protein VP39"/>
    <property type="match status" value="1"/>
</dbReference>
<evidence type="ECO:0000313" key="5">
    <source>
        <dbReference type="Proteomes" id="UP000235114"/>
    </source>
</evidence>
<dbReference type="InterPro" id="IPR006342">
    <property type="entry name" value="FkbM_mtfrase"/>
</dbReference>
<dbReference type="NCBIfam" id="TIGR01444">
    <property type="entry name" value="fkbM_fam"/>
    <property type="match status" value="1"/>
</dbReference>
<evidence type="ECO:0000259" key="1">
    <source>
        <dbReference type="Pfam" id="PF05050"/>
    </source>
</evidence>
<sequence>MTLFRNFWVRKLAYSNKGGNNIMERPIIYIGDNTILTKLIYTPVIYLDPRDIVQAHIMLHGFWEHGLTSNFFQTVKPGMKVLDIGAHCGYYTLLASLLTGPTGEVHAFEANPAHFDNLRRSLLINGYNHATIHQVGLSNKNEEVILYVPDGGGATIINPGSQYQKEVKMKTVVFSEYFPPQQVDVMKIDIDGSEPLIMDDVIKIVDESDNIQIFLEYAPTLWVGHDPKVSLQKFADRGFNFYKVAHTGVLEPTTVEEVVAFPGPIHIDLKLTRN</sequence>
<dbReference type="Proteomes" id="UP000234951">
    <property type="component" value="Unassembled WGS sequence"/>
</dbReference>
<dbReference type="SUPFAM" id="SSF53335">
    <property type="entry name" value="S-adenosyl-L-methionine-dependent methyltransferases"/>
    <property type="match status" value="1"/>
</dbReference>
<proteinExistence type="predicted"/>
<evidence type="ECO:0000313" key="4">
    <source>
        <dbReference type="Proteomes" id="UP000234951"/>
    </source>
</evidence>
<feature type="domain" description="Methyltransferase FkbM" evidence="1">
    <location>
        <begin position="83"/>
        <end position="205"/>
    </location>
</feature>
<reference evidence="3 5" key="2">
    <citation type="submission" date="2017-12" db="EMBL/GenBank/DDBJ databases">
        <title>Comparative Functional Genomics of Dry Heat Resistant strains isolated from the Viking Spacecraft.</title>
        <authorList>
            <person name="Seuylemezian A."/>
            <person name="Cooper K."/>
            <person name="Vaishampayan P."/>
        </authorList>
    </citation>
    <scope>NUCLEOTIDE SEQUENCE [LARGE SCALE GENOMIC DNA]</scope>
    <source>
        <strain evidence="3 5">ATCC 29669</strain>
    </source>
</reference>
<dbReference type="GO" id="GO:0008168">
    <property type="term" value="F:methyltransferase activity"/>
    <property type="evidence" value="ECO:0007669"/>
    <property type="project" value="UniProtKB-KW"/>
</dbReference>
<protein>
    <submittedName>
        <fullName evidence="2">FkbM family methyltransferase</fullName>
    </submittedName>
</protein>
<dbReference type="EMBL" id="PGVD01000022">
    <property type="protein sequence ID" value="PLR98377.1"/>
    <property type="molecule type" value="Genomic_DNA"/>
</dbReference>
<dbReference type="PANTHER" id="PTHR34203">
    <property type="entry name" value="METHYLTRANSFERASE, FKBM FAMILY PROTEIN"/>
    <property type="match status" value="1"/>
</dbReference>
<dbReference type="AlphaFoldDB" id="A0A2N5GID6"/>
<name>A0A2N5GID6_9BACI</name>
<dbReference type="PANTHER" id="PTHR34203:SF15">
    <property type="entry name" value="SLL1173 PROTEIN"/>
    <property type="match status" value="1"/>
</dbReference>
<keyword evidence="5" id="KW-1185">Reference proteome</keyword>
<dbReference type="Pfam" id="PF05050">
    <property type="entry name" value="Methyltransf_21"/>
    <property type="match status" value="1"/>
</dbReference>
<dbReference type="Proteomes" id="UP000235114">
    <property type="component" value="Unassembled WGS sequence"/>
</dbReference>
<dbReference type="InterPro" id="IPR052514">
    <property type="entry name" value="SAM-dependent_MTase"/>
</dbReference>
<evidence type="ECO:0000313" key="3">
    <source>
        <dbReference type="EMBL" id="PLR98377.1"/>
    </source>
</evidence>
<dbReference type="OrthoDB" id="5329963at2"/>
<organism evidence="2 4">
    <name type="scientific">Bacillus canaveralius</name>
    <dbReference type="NCBI Taxonomy" id="1403243"/>
    <lineage>
        <taxon>Bacteria</taxon>
        <taxon>Bacillati</taxon>
        <taxon>Bacillota</taxon>
        <taxon>Bacilli</taxon>
        <taxon>Bacillales</taxon>
        <taxon>Bacillaceae</taxon>
        <taxon>Bacillus</taxon>
    </lineage>
</organism>
<dbReference type="InterPro" id="IPR029063">
    <property type="entry name" value="SAM-dependent_MTases_sf"/>
</dbReference>
<dbReference type="EMBL" id="PGVA01000044">
    <property type="protein sequence ID" value="PLR80745.1"/>
    <property type="molecule type" value="Genomic_DNA"/>
</dbReference>
<comment type="caution">
    <text evidence="2">The sequence shown here is derived from an EMBL/GenBank/DDBJ whole genome shotgun (WGS) entry which is preliminary data.</text>
</comment>
<keyword evidence="2" id="KW-0808">Transferase</keyword>
<gene>
    <name evidence="2" type="ORF">CU635_16975</name>
    <name evidence="3" type="ORF">CVD25_08395</name>
</gene>
<evidence type="ECO:0000313" key="2">
    <source>
        <dbReference type="EMBL" id="PLR80745.1"/>
    </source>
</evidence>